<evidence type="ECO:0000313" key="4">
    <source>
        <dbReference type="Proteomes" id="UP000002748"/>
    </source>
</evidence>
<dbReference type="HOGENOM" id="CLU_2074789_0_0_1"/>
<protein>
    <recommendedName>
        <fullName evidence="2">Clp1 N-terminal domain-containing protein</fullName>
    </recommendedName>
</protein>
<organism evidence="3 4">
    <name type="scientific">Trichosporon asahii var. asahii (strain ATCC 90039 / CBS 2479 / JCM 2466 / KCTC 7840 / NBRC 103889/ NCYC 2677 / UAMH 7654)</name>
    <name type="common">Yeast</name>
    <dbReference type="NCBI Taxonomy" id="1186058"/>
    <lineage>
        <taxon>Eukaryota</taxon>
        <taxon>Fungi</taxon>
        <taxon>Dikarya</taxon>
        <taxon>Basidiomycota</taxon>
        <taxon>Agaricomycotina</taxon>
        <taxon>Tremellomycetes</taxon>
        <taxon>Trichosporonales</taxon>
        <taxon>Trichosporonaceae</taxon>
        <taxon>Trichosporon</taxon>
    </lineage>
</organism>
<dbReference type="AlphaFoldDB" id="J6FA58"/>
<evidence type="ECO:0000259" key="2">
    <source>
        <dbReference type="Pfam" id="PF16573"/>
    </source>
</evidence>
<gene>
    <name evidence="3" type="ORF">A1Q1_06645</name>
</gene>
<feature type="domain" description="Clp1 N-terminal" evidence="2">
    <location>
        <begin position="12"/>
        <end position="72"/>
    </location>
</feature>
<dbReference type="VEuPathDB" id="FungiDB:A1Q1_06645"/>
<name>J6FA58_TRIAS</name>
<evidence type="ECO:0000313" key="3">
    <source>
        <dbReference type="EMBL" id="EJT52107.1"/>
    </source>
</evidence>
<comment type="caution">
    <text evidence="3">The sequence shown here is derived from an EMBL/GenBank/DDBJ whole genome shotgun (WGS) entry which is preliminary data.</text>
</comment>
<proteinExistence type="predicted"/>
<dbReference type="InterPro" id="IPR038239">
    <property type="entry name" value="Clp1_N_sf"/>
</dbReference>
<sequence>MEGQQEQAIVPMEPGSEWRFELEPDENIALRVHSTDPVYINGEELPPTTWYPLYRYNKGAVYSPTEGKIEGEPSCLREADFSVHAAGISVHLDVDDTAAPEQPASGARAATHSVPTRR</sequence>
<dbReference type="Gene3D" id="2.60.120.1030">
    <property type="entry name" value="Clp1, DNA binding domain"/>
    <property type="match status" value="1"/>
</dbReference>
<reference evidence="3 4" key="1">
    <citation type="journal article" date="2012" name="Eukaryot. Cell">
        <title>Draft genome sequence of CBS 2479, the standard type strain of Trichosporon asahii.</title>
        <authorList>
            <person name="Yang R.Y."/>
            <person name="Li H.T."/>
            <person name="Zhu H."/>
            <person name="Zhou G.P."/>
            <person name="Wang M."/>
            <person name="Wang L."/>
        </authorList>
    </citation>
    <scope>NUCLEOTIDE SEQUENCE [LARGE SCALE GENOMIC DNA]</scope>
    <source>
        <strain evidence="4">ATCC 90039 / CBS 2479 / JCM 2466 / KCTC 7840 / NCYC 2677 / UAMH 7654</strain>
    </source>
</reference>
<dbReference type="GeneID" id="25990157"/>
<evidence type="ECO:0000256" key="1">
    <source>
        <dbReference type="SAM" id="MobiDB-lite"/>
    </source>
</evidence>
<dbReference type="Proteomes" id="UP000002748">
    <property type="component" value="Unassembled WGS sequence"/>
</dbReference>
<dbReference type="KEGG" id="tasa:A1Q1_06645"/>
<accession>J6FA58</accession>
<dbReference type="RefSeq" id="XP_014183169.1">
    <property type="nucleotide sequence ID" value="XM_014327694.1"/>
</dbReference>
<feature type="region of interest" description="Disordered" evidence="1">
    <location>
        <begin position="95"/>
        <end position="118"/>
    </location>
</feature>
<dbReference type="Pfam" id="PF16573">
    <property type="entry name" value="CLP1_N"/>
    <property type="match status" value="1"/>
</dbReference>
<dbReference type="EMBL" id="ALBS01000034">
    <property type="protein sequence ID" value="EJT52107.1"/>
    <property type="molecule type" value="Genomic_DNA"/>
</dbReference>
<dbReference type="InterPro" id="IPR032324">
    <property type="entry name" value="Clp1_N"/>
</dbReference>